<evidence type="ECO:0000259" key="1">
    <source>
        <dbReference type="Pfam" id="PF01869"/>
    </source>
</evidence>
<proteinExistence type="predicted"/>
<dbReference type="CDD" id="cd24082">
    <property type="entry name" value="ASKHA_NBD_GspK-like"/>
    <property type="match status" value="1"/>
</dbReference>
<keyword evidence="2" id="KW-0808">Transferase</keyword>
<dbReference type="EC" id="2.7.1.8" evidence="2"/>
<evidence type="ECO:0000313" key="2">
    <source>
        <dbReference type="EMBL" id="OIQ66431.1"/>
    </source>
</evidence>
<organism evidence="2">
    <name type="scientific">mine drainage metagenome</name>
    <dbReference type="NCBI Taxonomy" id="410659"/>
    <lineage>
        <taxon>unclassified sequences</taxon>
        <taxon>metagenomes</taxon>
        <taxon>ecological metagenomes</taxon>
    </lineage>
</organism>
<accession>A0A1J5PF32</accession>
<keyword evidence="2" id="KW-0418">Kinase</keyword>
<name>A0A1J5PF32_9ZZZZ</name>
<dbReference type="Gene3D" id="3.30.420.40">
    <property type="match status" value="2"/>
</dbReference>
<feature type="domain" description="ATPase BadF/BadG/BcrA/BcrD type" evidence="1">
    <location>
        <begin position="5"/>
        <end position="230"/>
    </location>
</feature>
<protein>
    <submittedName>
        <fullName evidence="2">Glucosamine kinase GspK</fullName>
        <ecNumber evidence="2">2.7.1.8</ecNumber>
    </submittedName>
</protein>
<dbReference type="InterPro" id="IPR052519">
    <property type="entry name" value="Euk-type_GlcNAc_Kinase"/>
</dbReference>
<dbReference type="GO" id="GO:0047931">
    <property type="term" value="F:glucosamine kinase activity"/>
    <property type="evidence" value="ECO:0007669"/>
    <property type="project" value="UniProtKB-EC"/>
</dbReference>
<comment type="caution">
    <text evidence="2">The sequence shown here is derived from an EMBL/GenBank/DDBJ whole genome shotgun (WGS) entry which is preliminary data.</text>
</comment>
<dbReference type="InterPro" id="IPR043129">
    <property type="entry name" value="ATPase_NBD"/>
</dbReference>
<dbReference type="Pfam" id="PF01869">
    <property type="entry name" value="BcrAD_BadFG"/>
    <property type="match status" value="1"/>
</dbReference>
<reference evidence="2" key="1">
    <citation type="submission" date="2016-10" db="EMBL/GenBank/DDBJ databases">
        <title>Sequence of Gallionella enrichment culture.</title>
        <authorList>
            <person name="Poehlein A."/>
            <person name="Muehling M."/>
            <person name="Daniel R."/>
        </authorList>
    </citation>
    <scope>NUCLEOTIDE SEQUENCE</scope>
</reference>
<dbReference type="PANTHER" id="PTHR43190:SF3">
    <property type="entry name" value="N-ACETYL-D-GLUCOSAMINE KINASE"/>
    <property type="match status" value="1"/>
</dbReference>
<dbReference type="AlphaFoldDB" id="A0A1J5PF32"/>
<dbReference type="SUPFAM" id="SSF53067">
    <property type="entry name" value="Actin-like ATPase domain"/>
    <property type="match status" value="2"/>
</dbReference>
<dbReference type="EMBL" id="MLJW01006607">
    <property type="protein sequence ID" value="OIQ66431.1"/>
    <property type="molecule type" value="Genomic_DNA"/>
</dbReference>
<gene>
    <name evidence="2" type="primary">gspK_5</name>
    <name evidence="2" type="ORF">GALL_519980</name>
</gene>
<dbReference type="PANTHER" id="PTHR43190">
    <property type="entry name" value="N-ACETYL-D-GLUCOSAMINE KINASE"/>
    <property type="match status" value="1"/>
</dbReference>
<dbReference type="InterPro" id="IPR002731">
    <property type="entry name" value="ATPase_BadF"/>
</dbReference>
<sequence length="281" mass="28480">MTLFLGVDGGGTGCRAVVADASGRRLGEGRAGAANIVTDLDGACANILTATQMALGARAEMATLHAVLGLAGANVPGYAQRLTAALPFATTVIASDAVTALRGALHDEDGVAAMLGTGSVFASQHCGQVTVTGGWGFVLGDEGGGAWLGRNLLGTALQAQDGLVAMTPLLAEVIREAGGAHGLVEFARTARPGDFARYAPRIVAASGDSAAEDLLRAADGWITREIDHLAAGRADPVTFLGGLGPVFADRLAARYGSRLRKPLGTGLDGALWMALQEARHA</sequence>